<dbReference type="EMBL" id="JAWXYG010000002">
    <property type="protein sequence ID" value="KAK4280148.1"/>
    <property type="molecule type" value="Genomic_DNA"/>
</dbReference>
<sequence>MQSVDAREKHCWKLTERACYDIGNFLVREGGEGVHQFIHNLITKNSTISLALQDNLPDRFFILNVVDDCNWNKFQIRCILTEDAFESTIALLDNLKEISGVFVVVQYALISHIIENGVELTTVLGATRVFLNPDFPEVAVVKTKVLGIKEDVV</sequence>
<dbReference type="Proteomes" id="UP001293593">
    <property type="component" value="Unassembled WGS sequence"/>
</dbReference>
<comment type="caution">
    <text evidence="1">The sequence shown here is derived from an EMBL/GenBank/DDBJ whole genome shotgun (WGS) entry which is preliminary data.</text>
</comment>
<dbReference type="AlphaFoldDB" id="A0AAE1MZ87"/>
<gene>
    <name evidence="1" type="ORF">QN277_011808</name>
</gene>
<evidence type="ECO:0000313" key="2">
    <source>
        <dbReference type="Proteomes" id="UP001293593"/>
    </source>
</evidence>
<accession>A0AAE1MZ87</accession>
<keyword evidence="2" id="KW-1185">Reference proteome</keyword>
<proteinExistence type="predicted"/>
<name>A0AAE1MZ87_9FABA</name>
<protein>
    <submittedName>
        <fullName evidence="1">Uncharacterized protein</fullName>
    </submittedName>
</protein>
<evidence type="ECO:0000313" key="1">
    <source>
        <dbReference type="EMBL" id="KAK4280148.1"/>
    </source>
</evidence>
<reference evidence="1" key="1">
    <citation type="submission" date="2023-10" db="EMBL/GenBank/DDBJ databases">
        <title>Chromosome-level genome of the transformable northern wattle, Acacia crassicarpa.</title>
        <authorList>
            <person name="Massaro I."/>
            <person name="Sinha N.R."/>
            <person name="Poethig S."/>
            <person name="Leichty A.R."/>
        </authorList>
    </citation>
    <scope>NUCLEOTIDE SEQUENCE</scope>
    <source>
        <strain evidence="1">Acra3RX</strain>
        <tissue evidence="1">Leaf</tissue>
    </source>
</reference>
<organism evidence="1 2">
    <name type="scientific">Acacia crassicarpa</name>
    <name type="common">northern wattle</name>
    <dbReference type="NCBI Taxonomy" id="499986"/>
    <lineage>
        <taxon>Eukaryota</taxon>
        <taxon>Viridiplantae</taxon>
        <taxon>Streptophyta</taxon>
        <taxon>Embryophyta</taxon>
        <taxon>Tracheophyta</taxon>
        <taxon>Spermatophyta</taxon>
        <taxon>Magnoliopsida</taxon>
        <taxon>eudicotyledons</taxon>
        <taxon>Gunneridae</taxon>
        <taxon>Pentapetalae</taxon>
        <taxon>rosids</taxon>
        <taxon>fabids</taxon>
        <taxon>Fabales</taxon>
        <taxon>Fabaceae</taxon>
        <taxon>Caesalpinioideae</taxon>
        <taxon>mimosoid clade</taxon>
        <taxon>Acacieae</taxon>
        <taxon>Acacia</taxon>
    </lineage>
</organism>